<protein>
    <submittedName>
        <fullName evidence="2">Uncharacterized protein</fullName>
    </submittedName>
</protein>
<gene>
    <name evidence="2" type="ORF">OUZ56_027968</name>
</gene>
<organism evidence="2 3">
    <name type="scientific">Daphnia magna</name>
    <dbReference type="NCBI Taxonomy" id="35525"/>
    <lineage>
        <taxon>Eukaryota</taxon>
        <taxon>Metazoa</taxon>
        <taxon>Ecdysozoa</taxon>
        <taxon>Arthropoda</taxon>
        <taxon>Crustacea</taxon>
        <taxon>Branchiopoda</taxon>
        <taxon>Diplostraca</taxon>
        <taxon>Cladocera</taxon>
        <taxon>Anomopoda</taxon>
        <taxon>Daphniidae</taxon>
        <taxon>Daphnia</taxon>
    </lineage>
</organism>
<proteinExistence type="predicted"/>
<feature type="transmembrane region" description="Helical" evidence="1">
    <location>
        <begin position="17"/>
        <end position="38"/>
    </location>
</feature>
<evidence type="ECO:0000313" key="2">
    <source>
        <dbReference type="EMBL" id="KAK4035889.1"/>
    </source>
</evidence>
<keyword evidence="1" id="KW-0812">Transmembrane</keyword>
<comment type="caution">
    <text evidence="2">The sequence shown here is derived from an EMBL/GenBank/DDBJ whole genome shotgun (WGS) entry which is preliminary data.</text>
</comment>
<sequence length="92" mass="9915">MVVKRVVLSSCSLPSQISLIIMANYVTMLLLVVVSLVAGEAVGGPMGSSSSGYYTTPASYYTTKAPAYYTTKKAEYYTTTYAAPSYYTEPPK</sequence>
<dbReference type="PANTHER" id="PTHR23263">
    <property type="entry name" value="SMALL PROLINE-RICH PROTEIN"/>
    <property type="match status" value="1"/>
</dbReference>
<accession>A0ABR0B2G1</accession>
<dbReference type="EMBL" id="JAOYFB010000040">
    <property type="protein sequence ID" value="KAK4035889.1"/>
    <property type="molecule type" value="Genomic_DNA"/>
</dbReference>
<evidence type="ECO:0000313" key="3">
    <source>
        <dbReference type="Proteomes" id="UP001234178"/>
    </source>
</evidence>
<evidence type="ECO:0000256" key="1">
    <source>
        <dbReference type="SAM" id="Phobius"/>
    </source>
</evidence>
<dbReference type="PANTHER" id="PTHR23263:SF124">
    <property type="entry name" value="SMALL PROLINE-RICH PROTEIN 3"/>
    <property type="match status" value="1"/>
</dbReference>
<name>A0ABR0B2G1_9CRUS</name>
<keyword evidence="1" id="KW-1133">Transmembrane helix</keyword>
<keyword evidence="3" id="KW-1185">Reference proteome</keyword>
<reference evidence="2 3" key="1">
    <citation type="journal article" date="2023" name="Nucleic Acids Res.">
        <title>The hologenome of Daphnia magna reveals possible DNA methylation and microbiome-mediated evolution of the host genome.</title>
        <authorList>
            <person name="Chaturvedi A."/>
            <person name="Li X."/>
            <person name="Dhandapani V."/>
            <person name="Marshall H."/>
            <person name="Kissane S."/>
            <person name="Cuenca-Cambronero M."/>
            <person name="Asole G."/>
            <person name="Calvet F."/>
            <person name="Ruiz-Romero M."/>
            <person name="Marangio P."/>
            <person name="Guigo R."/>
            <person name="Rago D."/>
            <person name="Mirbahai L."/>
            <person name="Eastwood N."/>
            <person name="Colbourne J.K."/>
            <person name="Zhou J."/>
            <person name="Mallon E."/>
            <person name="Orsini L."/>
        </authorList>
    </citation>
    <scope>NUCLEOTIDE SEQUENCE [LARGE SCALE GENOMIC DNA]</scope>
    <source>
        <strain evidence="2">LRV0_1</strain>
    </source>
</reference>
<dbReference type="Proteomes" id="UP001234178">
    <property type="component" value="Unassembled WGS sequence"/>
</dbReference>
<keyword evidence="1" id="KW-0472">Membrane</keyword>